<keyword evidence="9 18" id="KW-0999">Mitochondrion inner membrane</keyword>
<reference evidence="20" key="1">
    <citation type="submission" date="2020-11" db="EMBL/GenBank/DDBJ databases">
        <title>Mitogenomic phylogeny of Typhlocybinae (Hemiptera: Cicadellidae): tribal classification and character evolution.</title>
        <authorList>
            <person name="Yan B."/>
            <person name="Yang M."/>
        </authorList>
    </citation>
    <scope>NUCLEOTIDE SEQUENCE</scope>
</reference>
<keyword evidence="12 18" id="KW-1133">Transmembrane helix</keyword>
<feature type="transmembrane region" description="Helical" evidence="18">
    <location>
        <begin position="5"/>
        <end position="22"/>
    </location>
</feature>
<dbReference type="RefSeq" id="YP_010582948.1">
    <property type="nucleotide sequence ID" value="NC_069166.1"/>
</dbReference>
<geneLocation type="mitochondrion" evidence="20"/>
<feature type="transmembrane region" description="Helical" evidence="18">
    <location>
        <begin position="298"/>
        <end position="319"/>
    </location>
</feature>
<dbReference type="PANTHER" id="PTHR46552:SF1">
    <property type="entry name" value="NADH-UBIQUINONE OXIDOREDUCTASE CHAIN 2"/>
    <property type="match status" value="1"/>
</dbReference>
<evidence type="ECO:0000256" key="3">
    <source>
        <dbReference type="ARBA" id="ARBA00007012"/>
    </source>
</evidence>
<comment type="function">
    <text evidence="18">Core subunit of the mitochondrial membrane respiratory chain NADH dehydrogenase (Complex I) which catalyzes electron transfer from NADH through the respiratory chain, using ubiquinone as an electron acceptor. Essential for the catalytic activity and assembly of complex I.</text>
</comment>
<keyword evidence="14 18" id="KW-0830">Ubiquinone</keyword>
<dbReference type="EC" id="7.1.1.2" evidence="4 18"/>
<evidence type="ECO:0000256" key="10">
    <source>
        <dbReference type="ARBA" id="ARBA00022967"/>
    </source>
</evidence>
<dbReference type="GO" id="GO:0006120">
    <property type="term" value="P:mitochondrial electron transport, NADH to ubiquinone"/>
    <property type="evidence" value="ECO:0007669"/>
    <property type="project" value="InterPro"/>
</dbReference>
<keyword evidence="7 18" id="KW-0679">Respiratory chain</keyword>
<evidence type="ECO:0000256" key="8">
    <source>
        <dbReference type="ARBA" id="ARBA00022692"/>
    </source>
</evidence>
<proteinExistence type="inferred from homology"/>
<feature type="transmembrane region" description="Helical" evidence="18">
    <location>
        <begin position="28"/>
        <end position="47"/>
    </location>
</feature>
<feature type="domain" description="NADH:quinone oxidoreductase/Mrp antiporter transmembrane" evidence="19">
    <location>
        <begin position="24"/>
        <end position="270"/>
    </location>
</feature>
<evidence type="ECO:0000259" key="19">
    <source>
        <dbReference type="Pfam" id="PF00361"/>
    </source>
</evidence>
<keyword evidence="16 18" id="KW-0472">Membrane</keyword>
<sequence>MKLNLSGMLFLSTMTMSILMSISSSNWIMIWCGLEISLISFIPLMLSKKKMTSESTMKYFITQSISSTMLMLGMMIMIMKGDYNYEYMLMSSLLIKMGVPPFHSWVPTVVEGLSIMPMMILLTINKIAPLTIMSFLKMKLSLIIFITMIVGSIMSLNQNSIKKMIGYSSIFNMSFILSIIKSNLMWTLYLVFYFLLMFMLSLILKMTNNNFINQMVFSDSMVNKMTLWTTLLSLGGMPPMIGFYTKYMVMTLMIEMKFLTLIFMMVMTSLVVMFFYLRMTFMSIMLFSIKGKIKLFNLNNMSLWMMTTNLLLLPIMFMAKNI</sequence>
<gene>
    <name evidence="20" type="primary">ND2</name>
</gene>
<dbReference type="AlphaFoldDB" id="A0A9E6XQ80"/>
<comment type="subcellular location">
    <subcellularLocation>
        <location evidence="2 18">Mitochondrion inner membrane</location>
        <topology evidence="2 18">Multi-pass membrane protein</topology>
    </subcellularLocation>
</comment>
<feature type="transmembrane region" description="Helical" evidence="18">
    <location>
        <begin position="256"/>
        <end position="277"/>
    </location>
</feature>
<evidence type="ECO:0000256" key="6">
    <source>
        <dbReference type="ARBA" id="ARBA00022448"/>
    </source>
</evidence>
<evidence type="ECO:0000256" key="11">
    <source>
        <dbReference type="ARBA" id="ARBA00022982"/>
    </source>
</evidence>
<dbReference type="InterPro" id="IPR003917">
    <property type="entry name" value="NADH_UbQ_OxRdtase_chain2"/>
</dbReference>
<evidence type="ECO:0000256" key="1">
    <source>
        <dbReference type="ARBA" id="ARBA00003257"/>
    </source>
</evidence>
<dbReference type="EMBL" id="MW284829">
    <property type="protein sequence ID" value="UGN61394.1"/>
    <property type="molecule type" value="Genomic_DNA"/>
</dbReference>
<feature type="transmembrane region" description="Helical" evidence="18">
    <location>
        <begin position="140"/>
        <end position="157"/>
    </location>
</feature>
<feature type="transmembrane region" description="Helical" evidence="18">
    <location>
        <begin position="186"/>
        <end position="204"/>
    </location>
</feature>
<comment type="similarity">
    <text evidence="3 18">Belongs to the complex I subunit 2 family.</text>
</comment>
<evidence type="ECO:0000256" key="12">
    <source>
        <dbReference type="ARBA" id="ARBA00022989"/>
    </source>
</evidence>
<comment type="function">
    <text evidence="1">Core subunit of the mitochondrial membrane respiratory chain NADH dehydrogenase (Complex I) that is believed to belong to the minimal assembly required for catalysis. Complex I functions in the transfer of electrons from NADH to the respiratory chain. The immediate electron acceptor for the enzyme is believed to be ubiquinone.</text>
</comment>
<evidence type="ECO:0000256" key="7">
    <source>
        <dbReference type="ARBA" id="ARBA00022660"/>
    </source>
</evidence>
<evidence type="ECO:0000256" key="9">
    <source>
        <dbReference type="ARBA" id="ARBA00022792"/>
    </source>
</evidence>
<evidence type="ECO:0000256" key="17">
    <source>
        <dbReference type="ARBA" id="ARBA00049551"/>
    </source>
</evidence>
<dbReference type="GO" id="GO:0005743">
    <property type="term" value="C:mitochondrial inner membrane"/>
    <property type="evidence" value="ECO:0007669"/>
    <property type="project" value="UniProtKB-SubCell"/>
</dbReference>
<dbReference type="PRINTS" id="PR01436">
    <property type="entry name" value="NADHDHGNASE2"/>
</dbReference>
<dbReference type="GeneID" id="77419382"/>
<dbReference type="Pfam" id="PF00361">
    <property type="entry name" value="Proton_antipo_M"/>
    <property type="match status" value="1"/>
</dbReference>
<evidence type="ECO:0000256" key="2">
    <source>
        <dbReference type="ARBA" id="ARBA00004448"/>
    </source>
</evidence>
<keyword evidence="13 18" id="KW-0520">NAD</keyword>
<feature type="transmembrane region" description="Helical" evidence="18">
    <location>
        <begin position="109"/>
        <end position="128"/>
    </location>
</feature>
<evidence type="ECO:0000256" key="4">
    <source>
        <dbReference type="ARBA" id="ARBA00012944"/>
    </source>
</evidence>
<dbReference type="CTD" id="4536"/>
<evidence type="ECO:0000313" key="20">
    <source>
        <dbReference type="EMBL" id="UGN61394.1"/>
    </source>
</evidence>
<feature type="transmembrane region" description="Helical" evidence="18">
    <location>
        <begin position="225"/>
        <end position="244"/>
    </location>
</feature>
<keyword evidence="11 18" id="KW-0249">Electron transport</keyword>
<protein>
    <recommendedName>
        <fullName evidence="5 18">NADH-ubiquinone oxidoreductase chain 2</fullName>
        <ecNumber evidence="4 18">7.1.1.2</ecNumber>
    </recommendedName>
</protein>
<dbReference type="GO" id="GO:0008137">
    <property type="term" value="F:NADH dehydrogenase (ubiquinone) activity"/>
    <property type="evidence" value="ECO:0007669"/>
    <property type="project" value="UniProtKB-EC"/>
</dbReference>
<organism evidence="20">
    <name type="scientific">Typhlocyba choui</name>
    <dbReference type="NCBI Taxonomy" id="2893151"/>
    <lineage>
        <taxon>Eukaryota</taxon>
        <taxon>Metazoa</taxon>
        <taxon>Ecdysozoa</taxon>
        <taxon>Arthropoda</taxon>
        <taxon>Hexapoda</taxon>
        <taxon>Insecta</taxon>
        <taxon>Pterygota</taxon>
        <taxon>Neoptera</taxon>
        <taxon>Paraneoptera</taxon>
        <taxon>Hemiptera</taxon>
        <taxon>Auchenorrhyncha</taxon>
        <taxon>Membracoidea</taxon>
        <taxon>Cicadellidae</taxon>
        <taxon>Typhlocybinae</taxon>
        <taxon>Typhlocybini</taxon>
        <taxon>Typhlocyba</taxon>
    </lineage>
</organism>
<dbReference type="InterPro" id="IPR001750">
    <property type="entry name" value="ND/Mrp_TM"/>
</dbReference>
<keyword evidence="10 18" id="KW-1278">Translocase</keyword>
<evidence type="ECO:0000256" key="18">
    <source>
        <dbReference type="RuleBase" id="RU003403"/>
    </source>
</evidence>
<evidence type="ECO:0000256" key="13">
    <source>
        <dbReference type="ARBA" id="ARBA00023027"/>
    </source>
</evidence>
<feature type="transmembrane region" description="Helical" evidence="18">
    <location>
        <begin position="59"/>
        <end position="79"/>
    </location>
</feature>
<keyword evidence="6" id="KW-0813">Transport</keyword>
<dbReference type="InterPro" id="IPR050175">
    <property type="entry name" value="Complex_I_Subunit_2"/>
</dbReference>
<evidence type="ECO:0000256" key="15">
    <source>
        <dbReference type="ARBA" id="ARBA00023128"/>
    </source>
</evidence>
<accession>A0A9E6XQ80</accession>
<keyword evidence="8 18" id="KW-0812">Transmembrane</keyword>
<evidence type="ECO:0000256" key="5">
    <source>
        <dbReference type="ARBA" id="ARBA00021008"/>
    </source>
</evidence>
<evidence type="ECO:0000256" key="14">
    <source>
        <dbReference type="ARBA" id="ARBA00023075"/>
    </source>
</evidence>
<comment type="catalytic activity">
    <reaction evidence="17 18">
        <text>a ubiquinone + NADH + 5 H(+)(in) = a ubiquinol + NAD(+) + 4 H(+)(out)</text>
        <dbReference type="Rhea" id="RHEA:29091"/>
        <dbReference type="Rhea" id="RHEA-COMP:9565"/>
        <dbReference type="Rhea" id="RHEA-COMP:9566"/>
        <dbReference type="ChEBI" id="CHEBI:15378"/>
        <dbReference type="ChEBI" id="CHEBI:16389"/>
        <dbReference type="ChEBI" id="CHEBI:17976"/>
        <dbReference type="ChEBI" id="CHEBI:57540"/>
        <dbReference type="ChEBI" id="CHEBI:57945"/>
        <dbReference type="EC" id="7.1.1.2"/>
    </reaction>
</comment>
<keyword evidence="15 18" id="KW-0496">Mitochondrion</keyword>
<dbReference type="PANTHER" id="PTHR46552">
    <property type="entry name" value="NADH-UBIQUINONE OXIDOREDUCTASE CHAIN 2"/>
    <property type="match status" value="1"/>
</dbReference>
<name>A0A9E6XQ80_9HEMI</name>
<evidence type="ECO:0000256" key="16">
    <source>
        <dbReference type="ARBA" id="ARBA00023136"/>
    </source>
</evidence>